<name>A0A1J1I5M5_9DIPT</name>
<organism evidence="1 2">
    <name type="scientific">Clunio marinus</name>
    <dbReference type="NCBI Taxonomy" id="568069"/>
    <lineage>
        <taxon>Eukaryota</taxon>
        <taxon>Metazoa</taxon>
        <taxon>Ecdysozoa</taxon>
        <taxon>Arthropoda</taxon>
        <taxon>Hexapoda</taxon>
        <taxon>Insecta</taxon>
        <taxon>Pterygota</taxon>
        <taxon>Neoptera</taxon>
        <taxon>Endopterygota</taxon>
        <taxon>Diptera</taxon>
        <taxon>Nematocera</taxon>
        <taxon>Chironomoidea</taxon>
        <taxon>Chironomidae</taxon>
        <taxon>Clunio</taxon>
    </lineage>
</organism>
<reference evidence="1 2" key="1">
    <citation type="submission" date="2015-04" db="EMBL/GenBank/DDBJ databases">
        <authorList>
            <person name="Syromyatnikov M.Y."/>
            <person name="Popov V.N."/>
        </authorList>
    </citation>
    <scope>NUCLEOTIDE SEQUENCE [LARGE SCALE GENOMIC DNA]</scope>
</reference>
<keyword evidence="2" id="KW-1185">Reference proteome</keyword>
<evidence type="ECO:0000313" key="2">
    <source>
        <dbReference type="Proteomes" id="UP000183832"/>
    </source>
</evidence>
<dbReference type="AlphaFoldDB" id="A0A1J1I5M5"/>
<protein>
    <submittedName>
        <fullName evidence="1">CLUMA_CG008376, isoform A</fullName>
    </submittedName>
</protein>
<dbReference type="Proteomes" id="UP000183832">
    <property type="component" value="Unassembled WGS sequence"/>
</dbReference>
<accession>A0A1J1I5M5</accession>
<gene>
    <name evidence="1" type="ORF">CLUMA_CG008376</name>
</gene>
<evidence type="ECO:0000313" key="1">
    <source>
        <dbReference type="EMBL" id="CRK94884.1"/>
    </source>
</evidence>
<sequence length="63" mass="7645">MLMWCKQLAVPLTMMRNFHKTFTQGNEQSLVEVIKLRCVNAMTWWQSKYLQTFPPFDMNFKKK</sequence>
<dbReference type="EMBL" id="CVRI01000040">
    <property type="protein sequence ID" value="CRK94884.1"/>
    <property type="molecule type" value="Genomic_DNA"/>
</dbReference>
<proteinExistence type="predicted"/>